<dbReference type="PANTHER" id="PTHR35579:SF3">
    <property type="entry name" value="CRISPR SYSTEM CMS ENDORIBONUCLEASE CSM3"/>
    <property type="match status" value="1"/>
</dbReference>
<sequence>MFKENYVINGEIECKTGLHIGGSDDSIDIGGSDNPVIRDAISGHPFIPGSSLKGKLRSLLELYDKQSADSVIKNKGKVATDPDCLSSKLFGMSASESGEKYPTRTIVRDAYPTDETLKLWETSDEILKGTERKYENTINRITSKANPRNIERVPKGSKFNFEIILTVYEDDDESNLDNLLEAMKLVEDNYLGGSGSRGSGQIGFTNITIAKRSKEYYTIDNNEEILVESSKTLNEAIDKLNGN</sequence>
<dbReference type="GO" id="GO:0016787">
    <property type="term" value="F:hydrolase activity"/>
    <property type="evidence" value="ECO:0007669"/>
    <property type="project" value="UniProtKB-KW"/>
</dbReference>
<organism evidence="10 11">
    <name type="scientific">Methanobrevibacter woesei</name>
    <dbReference type="NCBI Taxonomy" id="190976"/>
    <lineage>
        <taxon>Archaea</taxon>
        <taxon>Methanobacteriati</taxon>
        <taxon>Methanobacteriota</taxon>
        <taxon>Methanomada group</taxon>
        <taxon>Methanobacteria</taxon>
        <taxon>Methanobacteriales</taxon>
        <taxon>Methanobacteriaceae</taxon>
        <taxon>Methanobrevibacter</taxon>
    </lineage>
</organism>
<dbReference type="PANTHER" id="PTHR35579">
    <property type="entry name" value="CRISPR SYSTEM CMS ENDORIBONUCLEASE CSM3"/>
    <property type="match status" value="1"/>
</dbReference>
<evidence type="ECO:0000256" key="6">
    <source>
        <dbReference type="ARBA" id="ARBA00022884"/>
    </source>
</evidence>
<dbReference type="Proteomes" id="UP000245577">
    <property type="component" value="Unassembled WGS sequence"/>
</dbReference>
<dbReference type="EMBL" id="MZGU01000004">
    <property type="protein sequence ID" value="PWB86119.1"/>
    <property type="molecule type" value="Genomic_DNA"/>
</dbReference>
<dbReference type="InterPro" id="IPR013412">
    <property type="entry name" value="CRISPR-assoc_RAMP_Csm3"/>
</dbReference>
<dbReference type="NCBIfam" id="TIGR02582">
    <property type="entry name" value="cas7_TM1809"/>
    <property type="match status" value="1"/>
</dbReference>
<evidence type="ECO:0000256" key="7">
    <source>
        <dbReference type="ARBA" id="ARBA00023118"/>
    </source>
</evidence>
<protein>
    <recommendedName>
        <fullName evidence="2">CRISPR system Cms endoribonuclease Csm3</fullName>
    </recommendedName>
    <alternativeName>
        <fullName evidence="8">CRISPR type III A-associated RAMP protein Csm3</fullName>
    </alternativeName>
</protein>
<dbReference type="InterPro" id="IPR052216">
    <property type="entry name" value="CRISPR_Csm3_endoribonuclease"/>
</dbReference>
<evidence type="ECO:0000313" key="10">
    <source>
        <dbReference type="EMBL" id="PWB86119.1"/>
    </source>
</evidence>
<dbReference type="AlphaFoldDB" id="A0A2U1S7U1"/>
<keyword evidence="6" id="KW-0694">RNA-binding</keyword>
<keyword evidence="4" id="KW-0255">Endonuclease</keyword>
<comment type="caution">
    <text evidence="10">The sequence shown here is derived from an EMBL/GenBank/DDBJ whole genome shotgun (WGS) entry which is preliminary data.</text>
</comment>
<evidence type="ECO:0000256" key="5">
    <source>
        <dbReference type="ARBA" id="ARBA00022801"/>
    </source>
</evidence>
<keyword evidence="3" id="KW-0540">Nuclease</keyword>
<gene>
    <name evidence="10" type="ORF">MBBWO_09730</name>
</gene>
<keyword evidence="11" id="KW-1185">Reference proteome</keyword>
<keyword evidence="5" id="KW-0378">Hydrolase</keyword>
<evidence type="ECO:0000313" key="11">
    <source>
        <dbReference type="Proteomes" id="UP000245577"/>
    </source>
</evidence>
<dbReference type="GO" id="GO:0051607">
    <property type="term" value="P:defense response to virus"/>
    <property type="evidence" value="ECO:0007669"/>
    <property type="project" value="UniProtKB-KW"/>
</dbReference>
<keyword evidence="7" id="KW-0051">Antiviral defense</keyword>
<dbReference type="Pfam" id="PF03787">
    <property type="entry name" value="RAMPs"/>
    <property type="match status" value="1"/>
</dbReference>
<dbReference type="RefSeq" id="WP_116669757.1">
    <property type="nucleotide sequence ID" value="NZ_MZGU01000004.1"/>
</dbReference>
<evidence type="ECO:0000256" key="8">
    <source>
        <dbReference type="ARBA" id="ARBA00033183"/>
    </source>
</evidence>
<dbReference type="GO" id="GO:0004519">
    <property type="term" value="F:endonuclease activity"/>
    <property type="evidence" value="ECO:0007669"/>
    <property type="project" value="UniProtKB-KW"/>
</dbReference>
<name>A0A2U1S7U1_9EURY</name>
<proteinExistence type="inferred from homology"/>
<evidence type="ECO:0000256" key="3">
    <source>
        <dbReference type="ARBA" id="ARBA00022722"/>
    </source>
</evidence>
<evidence type="ECO:0000256" key="4">
    <source>
        <dbReference type="ARBA" id="ARBA00022759"/>
    </source>
</evidence>
<dbReference type="OrthoDB" id="44077at2157"/>
<evidence type="ECO:0000256" key="1">
    <source>
        <dbReference type="ARBA" id="ARBA00006342"/>
    </source>
</evidence>
<accession>A0A2U1S7U1</accession>
<reference evidence="10 11" key="1">
    <citation type="submission" date="2017-03" db="EMBL/GenBank/DDBJ databases">
        <title>Genome sequence of Methanobrevibacter wosei.</title>
        <authorList>
            <person name="Poehlein A."/>
            <person name="Seedorf H."/>
            <person name="Daniel R."/>
        </authorList>
    </citation>
    <scope>NUCLEOTIDE SEQUENCE [LARGE SCALE GENOMIC DNA]</scope>
    <source>
        <strain evidence="10 11">DSM 11979</strain>
    </source>
</reference>
<dbReference type="GO" id="GO:0003723">
    <property type="term" value="F:RNA binding"/>
    <property type="evidence" value="ECO:0007669"/>
    <property type="project" value="UniProtKB-KW"/>
</dbReference>
<dbReference type="InterPro" id="IPR005537">
    <property type="entry name" value="RAMP_III_fam"/>
</dbReference>
<comment type="similarity">
    <text evidence="1">Belongs to the CRISPR-associated Csm3 family.</text>
</comment>
<evidence type="ECO:0000259" key="9">
    <source>
        <dbReference type="Pfam" id="PF03787"/>
    </source>
</evidence>
<feature type="domain" description="CRISPR type III-associated protein" evidence="9">
    <location>
        <begin position="11"/>
        <end position="201"/>
    </location>
</feature>
<evidence type="ECO:0000256" key="2">
    <source>
        <dbReference type="ARBA" id="ARBA00022150"/>
    </source>
</evidence>